<dbReference type="EMBL" id="AWUE01022973">
    <property type="protein sequence ID" value="OMO55387.1"/>
    <property type="molecule type" value="Genomic_DNA"/>
</dbReference>
<organism evidence="4 5">
    <name type="scientific">Corchorus olitorius</name>
    <dbReference type="NCBI Taxonomy" id="93759"/>
    <lineage>
        <taxon>Eukaryota</taxon>
        <taxon>Viridiplantae</taxon>
        <taxon>Streptophyta</taxon>
        <taxon>Embryophyta</taxon>
        <taxon>Tracheophyta</taxon>
        <taxon>Spermatophyta</taxon>
        <taxon>Magnoliopsida</taxon>
        <taxon>eudicotyledons</taxon>
        <taxon>Gunneridae</taxon>
        <taxon>Pentapetalae</taxon>
        <taxon>rosids</taxon>
        <taxon>malvids</taxon>
        <taxon>Malvales</taxon>
        <taxon>Malvaceae</taxon>
        <taxon>Grewioideae</taxon>
        <taxon>Apeibeae</taxon>
        <taxon>Corchorus</taxon>
    </lineage>
</organism>
<keyword evidence="5" id="KW-1185">Reference proteome</keyword>
<dbReference type="SUPFAM" id="SSF54928">
    <property type="entry name" value="RNA-binding domain, RBD"/>
    <property type="match status" value="1"/>
</dbReference>
<dbReference type="Pfam" id="PF00076">
    <property type="entry name" value="RRM_1"/>
    <property type="match status" value="1"/>
</dbReference>
<name>A0A1R3GBF0_9ROSI</name>
<reference evidence="5" key="1">
    <citation type="submission" date="2013-09" db="EMBL/GenBank/DDBJ databases">
        <title>Corchorus olitorius genome sequencing.</title>
        <authorList>
            <person name="Alam M."/>
            <person name="Haque M.S."/>
            <person name="Islam M.S."/>
            <person name="Emdad E.M."/>
            <person name="Islam M.M."/>
            <person name="Ahmed B."/>
            <person name="Halim A."/>
            <person name="Hossen Q.M.M."/>
            <person name="Hossain M.Z."/>
            <person name="Ahmed R."/>
            <person name="Khan M.M."/>
            <person name="Islam R."/>
            <person name="Rashid M.M."/>
            <person name="Khan S.A."/>
            <person name="Rahman M.S."/>
            <person name="Alam M."/>
            <person name="Yahiya A.S."/>
            <person name="Khan M.S."/>
            <person name="Azam M.S."/>
            <person name="Haque T."/>
            <person name="Lashkar M.Z.H."/>
            <person name="Akhand A.I."/>
            <person name="Morshed G."/>
            <person name="Roy S."/>
            <person name="Uddin K.S."/>
            <person name="Rabeya T."/>
            <person name="Hossain A.S."/>
            <person name="Chowdhury A."/>
            <person name="Snigdha A.R."/>
            <person name="Mortoza M.S."/>
            <person name="Matin S.A."/>
            <person name="Hoque S.M.E."/>
            <person name="Islam M.K."/>
            <person name="Roy D.K."/>
            <person name="Haider R."/>
            <person name="Moosa M.M."/>
            <person name="Elias S.M."/>
            <person name="Hasan A.M."/>
            <person name="Jahan S."/>
            <person name="Shafiuddin M."/>
            <person name="Mahmood N."/>
            <person name="Shommy N.S."/>
        </authorList>
    </citation>
    <scope>NUCLEOTIDE SEQUENCE [LARGE SCALE GENOMIC DNA]</scope>
    <source>
        <strain evidence="5">cv. O-4</strain>
    </source>
</reference>
<dbReference type="OrthoDB" id="998068at2759"/>
<dbReference type="PANTHER" id="PTHR36617">
    <property type="entry name" value="PROTEIN, PUTATIVE-RELATED"/>
    <property type="match status" value="1"/>
</dbReference>
<dbReference type="Gene3D" id="3.30.70.330">
    <property type="match status" value="1"/>
</dbReference>
<sequence length="423" mass="47977">MLVGNLHRETTLRMLWRCFSEFGVVVDAFIPNQRRIGARGIAYAFVRYRKTEEADKAIENGNGVHILNQLIRVRSANVERKNLGDDSNKMEENVSKDATSSTESIPMEEMSFDVDIPQKDMEWLQSSAMGKLKSVVYHKVIQDALVQQGVGVVLRPLNDLDILLTFFSKDEMDFFLKELSGRQIRSSRDTFNDTATKVVEIQSGLENVKGHSLSNEEIINLEGEHAARVLIENGDRQLALNCQSNGSLSRYSGERVLDTYCEASSTSGSRGPSHIGAGRREKRRAVRRLVFKEKLDMVFIQETKMQNSDEKCLKKLWGKGGHPGNGENLKFWSDVWAMETTLREAFPRIHALAIRKDGRVSDFGNWDETNWKLKDKFVWRYIPGGDYSAISFCKAAATNESTRARHWKLVWSGLAPPKVEVLV</sequence>
<evidence type="ECO:0000259" key="3">
    <source>
        <dbReference type="PROSITE" id="PS50102"/>
    </source>
</evidence>
<dbReference type="SMART" id="SM00360">
    <property type="entry name" value="RRM"/>
    <property type="match status" value="1"/>
</dbReference>
<dbReference type="PANTHER" id="PTHR36617:SF5">
    <property type="entry name" value="OS05G0421675 PROTEIN"/>
    <property type="match status" value="1"/>
</dbReference>
<gene>
    <name evidence="4" type="ORF">COLO4_36010</name>
</gene>
<feature type="compositionally biased region" description="Basic and acidic residues" evidence="2">
    <location>
        <begin position="82"/>
        <end position="95"/>
    </location>
</feature>
<dbReference type="AlphaFoldDB" id="A0A1R3GBF0"/>
<dbReference type="InterPro" id="IPR000504">
    <property type="entry name" value="RRM_dom"/>
</dbReference>
<dbReference type="PROSITE" id="PS50102">
    <property type="entry name" value="RRM"/>
    <property type="match status" value="1"/>
</dbReference>
<feature type="region of interest" description="Disordered" evidence="2">
    <location>
        <begin position="82"/>
        <end position="102"/>
    </location>
</feature>
<dbReference type="Proteomes" id="UP000187203">
    <property type="component" value="Unassembled WGS sequence"/>
</dbReference>
<feature type="domain" description="RRM" evidence="3">
    <location>
        <begin position="1"/>
        <end position="78"/>
    </location>
</feature>
<dbReference type="GO" id="GO:0003723">
    <property type="term" value="F:RNA binding"/>
    <property type="evidence" value="ECO:0007669"/>
    <property type="project" value="UniProtKB-UniRule"/>
</dbReference>
<comment type="caution">
    <text evidence="4">The sequence shown here is derived from an EMBL/GenBank/DDBJ whole genome shotgun (WGS) entry which is preliminary data.</text>
</comment>
<evidence type="ECO:0000256" key="2">
    <source>
        <dbReference type="SAM" id="MobiDB-lite"/>
    </source>
</evidence>
<protein>
    <recommendedName>
        <fullName evidence="3">RRM domain-containing protein</fullName>
    </recommendedName>
</protein>
<dbReference type="InterPro" id="IPR035979">
    <property type="entry name" value="RBD_domain_sf"/>
</dbReference>
<evidence type="ECO:0000256" key="1">
    <source>
        <dbReference type="PROSITE-ProRule" id="PRU00176"/>
    </source>
</evidence>
<proteinExistence type="predicted"/>
<dbReference type="STRING" id="93759.A0A1R3GBF0"/>
<dbReference type="CDD" id="cd00590">
    <property type="entry name" value="RRM_SF"/>
    <property type="match status" value="1"/>
</dbReference>
<dbReference type="InterPro" id="IPR012677">
    <property type="entry name" value="Nucleotide-bd_a/b_plait_sf"/>
</dbReference>
<accession>A0A1R3GBF0</accession>
<keyword evidence="1" id="KW-0694">RNA-binding</keyword>
<evidence type="ECO:0000313" key="4">
    <source>
        <dbReference type="EMBL" id="OMO55387.1"/>
    </source>
</evidence>
<evidence type="ECO:0000313" key="5">
    <source>
        <dbReference type="Proteomes" id="UP000187203"/>
    </source>
</evidence>